<evidence type="ECO:0000256" key="16">
    <source>
        <dbReference type="ARBA" id="ARBA00023136"/>
    </source>
</evidence>
<evidence type="ECO:0000259" key="19">
    <source>
        <dbReference type="Pfam" id="PF00361"/>
    </source>
</evidence>
<comment type="catalytic activity">
    <reaction evidence="17 18">
        <text>a ubiquinone + NADH + 5 H(+)(in) = a ubiquinol + NAD(+) + 4 H(+)(out)</text>
        <dbReference type="Rhea" id="RHEA:29091"/>
        <dbReference type="Rhea" id="RHEA-COMP:9565"/>
        <dbReference type="Rhea" id="RHEA-COMP:9566"/>
        <dbReference type="ChEBI" id="CHEBI:15378"/>
        <dbReference type="ChEBI" id="CHEBI:16389"/>
        <dbReference type="ChEBI" id="CHEBI:17976"/>
        <dbReference type="ChEBI" id="CHEBI:57540"/>
        <dbReference type="ChEBI" id="CHEBI:57945"/>
        <dbReference type="EC" id="7.1.1.2"/>
    </reaction>
</comment>
<feature type="transmembrane region" description="Helical" evidence="18">
    <location>
        <begin position="174"/>
        <end position="191"/>
    </location>
</feature>
<evidence type="ECO:0000256" key="2">
    <source>
        <dbReference type="ARBA" id="ARBA00004448"/>
    </source>
</evidence>
<protein>
    <recommendedName>
        <fullName evidence="5 18">NADH-ubiquinone oxidoreductase chain 2</fullName>
        <ecNumber evidence="4 18">7.1.1.2</ecNumber>
    </recommendedName>
</protein>
<accession>A0A8X8RH58</accession>
<evidence type="ECO:0000256" key="12">
    <source>
        <dbReference type="ARBA" id="ARBA00022989"/>
    </source>
</evidence>
<keyword evidence="13 18" id="KW-0520">NAD</keyword>
<dbReference type="PANTHER" id="PTHR46552">
    <property type="entry name" value="NADH-UBIQUINONE OXIDOREDUCTASE CHAIN 2"/>
    <property type="match status" value="1"/>
</dbReference>
<evidence type="ECO:0000256" key="10">
    <source>
        <dbReference type="ARBA" id="ARBA00022967"/>
    </source>
</evidence>
<dbReference type="PRINTS" id="PR01436">
    <property type="entry name" value="NADHDHGNASE2"/>
</dbReference>
<keyword evidence="6" id="KW-0813">Transport</keyword>
<evidence type="ECO:0000256" key="17">
    <source>
        <dbReference type="ARBA" id="ARBA00049551"/>
    </source>
</evidence>
<evidence type="ECO:0000256" key="5">
    <source>
        <dbReference type="ARBA" id="ARBA00021008"/>
    </source>
</evidence>
<comment type="subcellular location">
    <subcellularLocation>
        <location evidence="2 18">Mitochondrion inner membrane</location>
        <topology evidence="2 18">Multi-pass membrane protein</topology>
    </subcellularLocation>
</comment>
<dbReference type="InterPro" id="IPR050175">
    <property type="entry name" value="Complex_I_Subunit_2"/>
</dbReference>
<evidence type="ECO:0000256" key="4">
    <source>
        <dbReference type="ARBA" id="ARBA00012944"/>
    </source>
</evidence>
<feature type="transmembrane region" description="Helical" evidence="18">
    <location>
        <begin position="60"/>
        <end position="80"/>
    </location>
</feature>
<keyword evidence="16 18" id="KW-0472">Membrane</keyword>
<evidence type="ECO:0000313" key="20">
    <source>
        <dbReference type="EMBL" id="URX53473.1"/>
    </source>
</evidence>
<keyword evidence="14 18" id="KW-0830">Ubiquinone</keyword>
<feature type="domain" description="NADH:quinone oxidoreductase/Mrp antiporter transmembrane" evidence="19">
    <location>
        <begin position="24"/>
        <end position="282"/>
    </location>
</feature>
<evidence type="ECO:0000256" key="18">
    <source>
        <dbReference type="RuleBase" id="RU003403"/>
    </source>
</evidence>
<feature type="transmembrane region" description="Helical" evidence="18">
    <location>
        <begin position="139"/>
        <end position="162"/>
    </location>
</feature>
<geneLocation type="mitochondrion" evidence="20"/>
<evidence type="ECO:0000256" key="9">
    <source>
        <dbReference type="ARBA" id="ARBA00022792"/>
    </source>
</evidence>
<feature type="transmembrane region" description="Helical" evidence="18">
    <location>
        <begin position="197"/>
        <end position="218"/>
    </location>
</feature>
<feature type="transmembrane region" description="Helical" evidence="18">
    <location>
        <begin position="12"/>
        <end position="34"/>
    </location>
</feature>
<dbReference type="PANTHER" id="PTHR46552:SF1">
    <property type="entry name" value="NADH-UBIQUINONE OXIDOREDUCTASE CHAIN 2"/>
    <property type="match status" value="1"/>
</dbReference>
<evidence type="ECO:0000256" key="11">
    <source>
        <dbReference type="ARBA" id="ARBA00022982"/>
    </source>
</evidence>
<dbReference type="Pfam" id="PF00361">
    <property type="entry name" value="Proton_antipo_M"/>
    <property type="match status" value="1"/>
</dbReference>
<organism evidence="20">
    <name type="scientific">Kalotermitidae sp. 5 AB-2022a</name>
    <dbReference type="NCBI Taxonomy" id="2942737"/>
    <lineage>
        <taxon>Eukaryota</taxon>
        <taxon>Metazoa</taxon>
        <taxon>Ecdysozoa</taxon>
        <taxon>Arthropoda</taxon>
        <taxon>Hexapoda</taxon>
        <taxon>Insecta</taxon>
        <taxon>Pterygota</taxon>
        <taxon>Neoptera</taxon>
        <taxon>Polyneoptera</taxon>
        <taxon>Dictyoptera</taxon>
        <taxon>Blattodea</taxon>
        <taxon>Blattoidea</taxon>
        <taxon>Termitoidae</taxon>
        <taxon>Kalotermitidae</taxon>
    </lineage>
</organism>
<evidence type="ECO:0000256" key="3">
    <source>
        <dbReference type="ARBA" id="ARBA00007012"/>
    </source>
</evidence>
<gene>
    <name evidence="20" type="primary">ND2</name>
</gene>
<keyword evidence="7 18" id="KW-0679">Respiratory chain</keyword>
<evidence type="ECO:0000256" key="13">
    <source>
        <dbReference type="ARBA" id="ARBA00023027"/>
    </source>
</evidence>
<dbReference type="GO" id="GO:0006120">
    <property type="term" value="P:mitochondrial electron transport, NADH to ubiquinone"/>
    <property type="evidence" value="ECO:0007669"/>
    <property type="project" value="InterPro"/>
</dbReference>
<keyword evidence="11 18" id="KW-0249">Electron transport</keyword>
<dbReference type="InterPro" id="IPR003917">
    <property type="entry name" value="NADH_UbQ_OxRdtase_chain2"/>
</dbReference>
<evidence type="ECO:0000256" key="8">
    <source>
        <dbReference type="ARBA" id="ARBA00022692"/>
    </source>
</evidence>
<keyword evidence="12 18" id="KW-1133">Transmembrane helix</keyword>
<reference evidence="20" key="1">
    <citation type="journal article" date="2022" name="Mol. Biol. Evol.">
        <title>Molecular phylogeny reveals the past transoceanic voyages of drywood termites (Isoptera, Kalotermitidae).</title>
        <authorList>
            <person name="Bucek A."/>
            <person name="Wang M."/>
            <person name="Sobotnik J."/>
            <person name="Hellemans S."/>
            <person name="Sillam-Dusses D."/>
            <person name="Mizumoto N."/>
            <person name="Stiblik P."/>
            <person name="Clitheroe C."/>
            <person name="Lu T."/>
            <person name="Gonzalez Plaza J.J."/>
            <person name="Mohagan A."/>
            <person name="Rafanomezantsoa J.J."/>
            <person name="Fisher B."/>
            <person name="Engel M.S."/>
            <person name="Roisin Y."/>
            <person name="Evans T.A."/>
            <person name="Scheffrahn R."/>
            <person name="Bourguignon T."/>
        </authorList>
    </citation>
    <scope>NUCLEOTIDE SEQUENCE</scope>
    <source>
        <strain evidence="20">IRAN4A</strain>
    </source>
</reference>
<name>A0A8X8RH58_9NEOP</name>
<sequence>MPNNPNKILLSMTLISGILISVSSNSWLGAWMGLEINLLSFIPLMSTQGNIFTTEASLKYFIVQALASSTLLFLVMMKSLSNQVTPIDNGMYNYMIMTPLLMKTGAAPLHWWFPSVMEGLSWTNCLLMMTLQKIAPMMLISYTLSLNLPTLTAILTSVIVGAMGGMNQTSLRKILTYSSINHTGWMLAAMVGGDNLWLLYFAIYSLLTTTVTLITKAYNISFINQAMTISMETTIKYMLFTTMLSLGGLPPFIGFLPKWIVIQMMIANNLSLAMTTMVIASLATLYYYLRVCYSSFILLHSEPKWGTQGYTNNKTILSSVLLSAASLMGLILCTTVINIS</sequence>
<feature type="transmembrane region" description="Helical" evidence="18">
    <location>
        <begin position="316"/>
        <end position="339"/>
    </location>
</feature>
<dbReference type="EMBL" id="OM991362">
    <property type="protein sequence ID" value="URX53473.1"/>
    <property type="molecule type" value="Genomic_DNA"/>
</dbReference>
<dbReference type="GO" id="GO:0005743">
    <property type="term" value="C:mitochondrial inner membrane"/>
    <property type="evidence" value="ECO:0007669"/>
    <property type="project" value="UniProtKB-SubCell"/>
</dbReference>
<keyword evidence="15 18" id="KW-0496">Mitochondrion</keyword>
<dbReference type="EC" id="7.1.1.2" evidence="4 18"/>
<keyword evidence="9 18" id="KW-0999">Mitochondrion inner membrane</keyword>
<dbReference type="AlphaFoldDB" id="A0A8X8RH58"/>
<evidence type="ECO:0000256" key="1">
    <source>
        <dbReference type="ARBA" id="ARBA00003257"/>
    </source>
</evidence>
<keyword evidence="8 18" id="KW-0812">Transmembrane</keyword>
<comment type="similarity">
    <text evidence="3 18">Belongs to the complex I subunit 2 family.</text>
</comment>
<feature type="transmembrane region" description="Helical" evidence="18">
    <location>
        <begin position="266"/>
        <end position="289"/>
    </location>
</feature>
<evidence type="ECO:0000256" key="7">
    <source>
        <dbReference type="ARBA" id="ARBA00022660"/>
    </source>
</evidence>
<evidence type="ECO:0000256" key="6">
    <source>
        <dbReference type="ARBA" id="ARBA00022448"/>
    </source>
</evidence>
<evidence type="ECO:0000256" key="14">
    <source>
        <dbReference type="ARBA" id="ARBA00023075"/>
    </source>
</evidence>
<comment type="function">
    <text evidence="18">Core subunit of the mitochondrial membrane respiratory chain NADH dehydrogenase (Complex I) which catalyzes electron transfer from NADH through the respiratory chain, using ubiquinone as an electron acceptor. Essential for the catalytic activity and assembly of complex I.</text>
</comment>
<dbReference type="InterPro" id="IPR001750">
    <property type="entry name" value="ND/Mrp_TM"/>
</dbReference>
<dbReference type="GO" id="GO:0008137">
    <property type="term" value="F:NADH dehydrogenase (ubiquinone) activity"/>
    <property type="evidence" value="ECO:0007669"/>
    <property type="project" value="UniProtKB-EC"/>
</dbReference>
<feature type="transmembrane region" description="Helical" evidence="18">
    <location>
        <begin position="92"/>
        <end position="113"/>
    </location>
</feature>
<keyword evidence="10 18" id="KW-1278">Translocase</keyword>
<evidence type="ECO:0000256" key="15">
    <source>
        <dbReference type="ARBA" id="ARBA00023128"/>
    </source>
</evidence>
<comment type="function">
    <text evidence="1">Core subunit of the mitochondrial membrane respiratory chain NADH dehydrogenase (Complex I) that is believed to belong to the minimal assembly required for catalysis. Complex I functions in the transfer of electrons from NADH to the respiratory chain. The immediate electron acceptor for the enzyme is believed to be ubiquinone.</text>
</comment>
<feature type="transmembrane region" description="Helical" evidence="18">
    <location>
        <begin position="239"/>
        <end position="260"/>
    </location>
</feature>
<proteinExistence type="inferred from homology"/>